<comment type="similarity">
    <text evidence="2 7">Belongs to the OMP decarboxylase family. Type 2 subfamily.</text>
</comment>
<dbReference type="GO" id="GO:0044205">
    <property type="term" value="P:'de novo' UMP biosynthetic process"/>
    <property type="evidence" value="ECO:0007669"/>
    <property type="project" value="UniProtKB-UniRule"/>
</dbReference>
<evidence type="ECO:0000256" key="3">
    <source>
        <dbReference type="ARBA" id="ARBA00022793"/>
    </source>
</evidence>
<keyword evidence="12" id="KW-1185">Reference proteome</keyword>
<dbReference type="InterPro" id="IPR013785">
    <property type="entry name" value="Aldolase_TIM"/>
</dbReference>
<dbReference type="EMBL" id="AUZJ01000071">
    <property type="protein sequence ID" value="ERF59403.1"/>
    <property type="molecule type" value="Genomic_DNA"/>
</dbReference>
<dbReference type="InterPro" id="IPR018089">
    <property type="entry name" value="OMPdecase_AS"/>
</dbReference>
<comment type="pathway">
    <text evidence="1 7">Pyrimidine metabolism; UMP biosynthesis via de novo pathway; UMP from orotate: step 2/2.</text>
</comment>
<dbReference type="Gene3D" id="3.20.20.70">
    <property type="entry name" value="Aldolase class I"/>
    <property type="match status" value="1"/>
</dbReference>
<dbReference type="PANTHER" id="PTHR43375">
    <property type="entry name" value="OROTIDINE 5'-PHOSPHATE DECARBOXYLASE"/>
    <property type="match status" value="1"/>
</dbReference>
<evidence type="ECO:0000256" key="4">
    <source>
        <dbReference type="ARBA" id="ARBA00022975"/>
    </source>
</evidence>
<dbReference type="CDD" id="cd04725">
    <property type="entry name" value="OMP_decarboxylase_like"/>
    <property type="match status" value="1"/>
</dbReference>
<dbReference type="Pfam" id="PF00215">
    <property type="entry name" value="OMPdecase"/>
    <property type="match status" value="1"/>
</dbReference>
<dbReference type="EMBL" id="AVQI01000079">
    <property type="protein sequence ID" value="ERJ98955.1"/>
    <property type="molecule type" value="Genomic_DNA"/>
</dbReference>
<gene>
    <name evidence="7 9" type="primary">pyrF</name>
    <name evidence="10" type="ORF">HMPREF0860_1866</name>
    <name evidence="9" type="ORF">HMPREF1325_0881</name>
</gene>
<evidence type="ECO:0000256" key="5">
    <source>
        <dbReference type="ARBA" id="ARBA00023239"/>
    </source>
</evidence>
<dbReference type="AlphaFoldDB" id="U2L3M9"/>
<name>U2L3M9_TRESO</name>
<feature type="domain" description="Orotidine 5'-phosphate decarboxylase" evidence="8">
    <location>
        <begin position="17"/>
        <end position="272"/>
    </location>
</feature>
<dbReference type="EC" id="4.1.1.23" evidence="7"/>
<organism evidence="9 11">
    <name type="scientific">Treponema socranskii subsp. socranskii VPI DR56BR1116 = ATCC 35536</name>
    <dbReference type="NCBI Taxonomy" id="1125725"/>
    <lineage>
        <taxon>Bacteria</taxon>
        <taxon>Pseudomonadati</taxon>
        <taxon>Spirochaetota</taxon>
        <taxon>Spirochaetia</taxon>
        <taxon>Spirochaetales</taxon>
        <taxon>Treponemataceae</taxon>
        <taxon>Treponema</taxon>
    </lineage>
</organism>
<dbReference type="UniPathway" id="UPA00070">
    <property type="reaction ID" value="UER00120"/>
</dbReference>
<dbReference type="NCBIfam" id="TIGR02127">
    <property type="entry name" value="pyrF_sub2"/>
    <property type="match status" value="1"/>
</dbReference>
<dbReference type="SMART" id="SM00934">
    <property type="entry name" value="OMPdecase"/>
    <property type="match status" value="1"/>
</dbReference>
<dbReference type="SUPFAM" id="SSF51366">
    <property type="entry name" value="Ribulose-phoshate binding barrel"/>
    <property type="match status" value="1"/>
</dbReference>
<feature type="active site" description="Proton donor" evidence="7">
    <location>
        <position position="101"/>
    </location>
</feature>
<dbReference type="Proteomes" id="UP000016412">
    <property type="component" value="Unassembled WGS sequence"/>
</dbReference>
<keyword evidence="3 7" id="KW-0210">Decarboxylase</keyword>
<evidence type="ECO:0000256" key="6">
    <source>
        <dbReference type="ARBA" id="ARBA00049157"/>
    </source>
</evidence>
<comment type="caution">
    <text evidence="9">The sequence shown here is derived from an EMBL/GenBank/DDBJ whole genome shotgun (WGS) entry which is preliminary data.</text>
</comment>
<dbReference type="InterPro" id="IPR011995">
    <property type="entry name" value="OMPdecase_type-2"/>
</dbReference>
<evidence type="ECO:0000313" key="12">
    <source>
        <dbReference type="Proteomes" id="UP000016646"/>
    </source>
</evidence>
<dbReference type="InterPro" id="IPR001754">
    <property type="entry name" value="OMPdeCOase_dom"/>
</dbReference>
<keyword evidence="5 7" id="KW-0456">Lyase</keyword>
<dbReference type="InterPro" id="IPR011060">
    <property type="entry name" value="RibuloseP-bd_barrel"/>
</dbReference>
<dbReference type="PANTHER" id="PTHR43375:SF1">
    <property type="entry name" value="OROTIDINE 5'-PHOSPHATE DECARBOXYLASE"/>
    <property type="match status" value="1"/>
</dbReference>
<reference evidence="11 12" key="1">
    <citation type="submission" date="2013-08" db="EMBL/GenBank/DDBJ databases">
        <authorList>
            <person name="Durkin A.S."/>
            <person name="Haft D.R."/>
            <person name="McCorrison J."/>
            <person name="Torralba M."/>
            <person name="Gillis M."/>
            <person name="Haft D.H."/>
            <person name="Methe B."/>
            <person name="Sutton G."/>
            <person name="Nelson K.E."/>
        </authorList>
    </citation>
    <scope>NUCLEOTIDE SEQUENCE [LARGE SCALE GENOMIC DNA]</scope>
    <source>
        <strain evidence="10 12">ATCC 35536</strain>
        <strain evidence="9 11">VPI DR56BR1116</strain>
    </source>
</reference>
<accession>U2L3M9</accession>
<keyword evidence="4 7" id="KW-0665">Pyrimidine biosynthesis</keyword>
<sequence length="301" mass="31976">MKHAMERLRELSKKNGPLCVGLDTDPSYIPESVLRQFGGKAEAVFAYNREIINRIADDKSACCCKVQIAYYEAMGVEGMSAYAKTLSAVRAAGLSVISDIKRGDIANTAEAYARAHFSGDFETDIATVNPYMGFDTLSPFVDFCKKGKGIFVLLRTSNPGAADIERRELKEGGAVFGIVGAELKRLAKECGQGCDAACCPPVGAVVGCTEESDARFLRDAYPELFFLIPGYGAQGGKARVAATLLGKAGGVVNSSRALLCAWKNDADLLRKADEGVITLSDMADAAARSALSAKEELCALA</sequence>
<dbReference type="RefSeq" id="WP_021331614.1">
    <property type="nucleotide sequence ID" value="NZ_AUZJ01000071.1"/>
</dbReference>
<dbReference type="PATRIC" id="fig|1125725.3.peg.2630"/>
<dbReference type="GO" id="GO:0004590">
    <property type="term" value="F:orotidine-5'-phosphate decarboxylase activity"/>
    <property type="evidence" value="ECO:0007669"/>
    <property type="project" value="UniProtKB-UniRule"/>
</dbReference>
<evidence type="ECO:0000313" key="11">
    <source>
        <dbReference type="Proteomes" id="UP000016412"/>
    </source>
</evidence>
<dbReference type="OrthoDB" id="9808470at2"/>
<comment type="catalytic activity">
    <reaction evidence="6 7">
        <text>orotidine 5'-phosphate + H(+) = UMP + CO2</text>
        <dbReference type="Rhea" id="RHEA:11596"/>
        <dbReference type="ChEBI" id="CHEBI:15378"/>
        <dbReference type="ChEBI" id="CHEBI:16526"/>
        <dbReference type="ChEBI" id="CHEBI:57538"/>
        <dbReference type="ChEBI" id="CHEBI:57865"/>
        <dbReference type="EC" id="4.1.1.23"/>
    </reaction>
</comment>
<dbReference type="PROSITE" id="PS00156">
    <property type="entry name" value="OMPDECASE"/>
    <property type="match status" value="1"/>
</dbReference>
<dbReference type="STRING" id="1125725.HMPREF1325_0881"/>
<dbReference type="Proteomes" id="UP000016646">
    <property type="component" value="Unassembled WGS sequence"/>
</dbReference>
<proteinExistence type="inferred from homology"/>
<dbReference type="eggNOG" id="COG0284">
    <property type="taxonomic scope" value="Bacteria"/>
</dbReference>
<evidence type="ECO:0000313" key="10">
    <source>
        <dbReference type="EMBL" id="ERJ98955.1"/>
    </source>
</evidence>
<evidence type="ECO:0000256" key="1">
    <source>
        <dbReference type="ARBA" id="ARBA00004861"/>
    </source>
</evidence>
<protein>
    <recommendedName>
        <fullName evidence="7">Orotidine 5'-phosphate decarboxylase</fullName>
        <ecNumber evidence="7">4.1.1.23</ecNumber>
    </recommendedName>
    <alternativeName>
        <fullName evidence="7">OMP decarboxylase</fullName>
        <shortName evidence="7">OMPDCase</shortName>
        <shortName evidence="7">OMPdecase</shortName>
    </alternativeName>
</protein>
<evidence type="ECO:0000256" key="2">
    <source>
        <dbReference type="ARBA" id="ARBA00008847"/>
    </source>
</evidence>
<evidence type="ECO:0000256" key="7">
    <source>
        <dbReference type="HAMAP-Rule" id="MF_01215"/>
    </source>
</evidence>
<dbReference type="GO" id="GO:0006207">
    <property type="term" value="P:'de novo' pyrimidine nucleobase biosynthetic process"/>
    <property type="evidence" value="ECO:0007669"/>
    <property type="project" value="InterPro"/>
</dbReference>
<evidence type="ECO:0000313" key="9">
    <source>
        <dbReference type="EMBL" id="ERF59403.1"/>
    </source>
</evidence>
<evidence type="ECO:0000259" key="8">
    <source>
        <dbReference type="SMART" id="SM00934"/>
    </source>
</evidence>
<dbReference type="HAMAP" id="MF_01215">
    <property type="entry name" value="OMPdecase_type2"/>
    <property type="match status" value="1"/>
</dbReference>